<dbReference type="WBParaSite" id="TASK_0000991401-mRNA-1">
    <property type="protein sequence ID" value="TASK_0000991401-mRNA-1"/>
    <property type="gene ID" value="TASK_0000991401"/>
</dbReference>
<accession>A0A0R3WGC1</accession>
<reference evidence="1" key="1">
    <citation type="submission" date="2017-02" db="UniProtKB">
        <authorList>
            <consortium name="WormBaseParasite"/>
        </authorList>
    </citation>
    <scope>IDENTIFICATION</scope>
</reference>
<proteinExistence type="predicted"/>
<dbReference type="AlphaFoldDB" id="A0A0R3WGC1"/>
<name>A0A0R3WGC1_TAEAS</name>
<evidence type="ECO:0000313" key="1">
    <source>
        <dbReference type="WBParaSite" id="TASK_0000991401-mRNA-1"/>
    </source>
</evidence>
<organism evidence="1">
    <name type="scientific">Taenia asiatica</name>
    <name type="common">Asian tapeworm</name>
    <dbReference type="NCBI Taxonomy" id="60517"/>
    <lineage>
        <taxon>Eukaryota</taxon>
        <taxon>Metazoa</taxon>
        <taxon>Spiralia</taxon>
        <taxon>Lophotrochozoa</taxon>
        <taxon>Platyhelminthes</taxon>
        <taxon>Cestoda</taxon>
        <taxon>Eucestoda</taxon>
        <taxon>Cyclophyllidea</taxon>
        <taxon>Taeniidae</taxon>
        <taxon>Taenia</taxon>
    </lineage>
</organism>
<protein>
    <submittedName>
        <fullName evidence="1">Uncharacterized protein</fullName>
    </submittedName>
</protein>
<sequence>LLDLVKAVFYLIDHSTFDSPNNCSGITGDPAQQPTMTKRLLAGPPVKGCRFPLNAAWYEWASDSSCLPTEEDYLEETRDAIEMKNELDQKDSEILCAHSNAAASEDEKVRKGNRTKSSIGTIRALSDTTSDVAPSYTKIRYAFDPEDGGISWDPYAAKRSPSDVESQRILIWHPHNYRDPDTHTVFYFIEYALSPLSPLLNLMHHSASTRPRLSGILWMTPLDAISPFYHVPISVKEEDLGSEGCEGEDGIYPSPICLRFLAVMGMVTNWVAWFSRMESYTTLGPSRFHPALISASVAACLLQPLSLGCG</sequence>